<dbReference type="FunFam" id="1.20.1740.10:FF:000039">
    <property type="entry name" value="Neutral amino acid transporter (Eurofung)"/>
    <property type="match status" value="1"/>
</dbReference>
<evidence type="ECO:0000256" key="4">
    <source>
        <dbReference type="ARBA" id="ARBA00022989"/>
    </source>
</evidence>
<feature type="transmembrane region" description="Helical" evidence="6">
    <location>
        <begin position="124"/>
        <end position="150"/>
    </location>
</feature>
<evidence type="ECO:0000259" key="7">
    <source>
        <dbReference type="Pfam" id="PF01490"/>
    </source>
</evidence>
<evidence type="ECO:0000256" key="5">
    <source>
        <dbReference type="ARBA" id="ARBA00023136"/>
    </source>
</evidence>
<evidence type="ECO:0000256" key="2">
    <source>
        <dbReference type="ARBA" id="ARBA00008066"/>
    </source>
</evidence>
<evidence type="ECO:0000256" key="1">
    <source>
        <dbReference type="ARBA" id="ARBA00004141"/>
    </source>
</evidence>
<keyword evidence="4 6" id="KW-1133">Transmembrane helix</keyword>
<evidence type="ECO:0000256" key="3">
    <source>
        <dbReference type="ARBA" id="ARBA00022692"/>
    </source>
</evidence>
<comment type="caution">
    <text evidence="8">The sequence shown here is derived from an EMBL/GenBank/DDBJ whole genome shotgun (WGS) entry which is preliminary data.</text>
</comment>
<dbReference type="InterPro" id="IPR013057">
    <property type="entry name" value="AA_transpt_TM"/>
</dbReference>
<dbReference type="GO" id="GO:0016020">
    <property type="term" value="C:membrane"/>
    <property type="evidence" value="ECO:0007669"/>
    <property type="project" value="UniProtKB-SubCell"/>
</dbReference>
<keyword evidence="3 6" id="KW-0812">Transmembrane</keyword>
<proteinExistence type="inferred from homology"/>
<dbReference type="Pfam" id="PF01490">
    <property type="entry name" value="Aa_trans"/>
    <property type="match status" value="1"/>
</dbReference>
<protein>
    <submittedName>
        <fullName evidence="8">Amino acid transporter</fullName>
    </submittedName>
</protein>
<feature type="transmembrane region" description="Helical" evidence="6">
    <location>
        <begin position="384"/>
        <end position="404"/>
    </location>
</feature>
<feature type="transmembrane region" description="Helical" evidence="6">
    <location>
        <begin position="79"/>
        <end position="103"/>
    </location>
</feature>
<dbReference type="AlphaFoldDB" id="A0A9W9UGB5"/>
<dbReference type="Gene3D" id="1.20.1740.10">
    <property type="entry name" value="Amino acid/polyamine transporter I"/>
    <property type="match status" value="1"/>
</dbReference>
<feature type="transmembrane region" description="Helical" evidence="6">
    <location>
        <begin position="351"/>
        <end position="372"/>
    </location>
</feature>
<feature type="transmembrane region" description="Helical" evidence="6">
    <location>
        <begin position="162"/>
        <end position="180"/>
    </location>
</feature>
<feature type="transmembrane region" description="Helical" evidence="6">
    <location>
        <begin position="416"/>
        <end position="437"/>
    </location>
</feature>
<feature type="transmembrane region" description="Helical" evidence="6">
    <location>
        <begin position="236"/>
        <end position="257"/>
    </location>
</feature>
<accession>A0A9W9UGB5</accession>
<dbReference type="PANTHER" id="PTHR22950">
    <property type="entry name" value="AMINO ACID TRANSPORTER"/>
    <property type="match status" value="1"/>
</dbReference>
<keyword evidence="5 6" id="KW-0472">Membrane</keyword>
<dbReference type="EMBL" id="JAPZBQ010000003">
    <property type="protein sequence ID" value="KAJ5337551.1"/>
    <property type="molecule type" value="Genomic_DNA"/>
</dbReference>
<feature type="transmembrane region" description="Helical" evidence="6">
    <location>
        <begin position="311"/>
        <end position="330"/>
    </location>
</feature>
<feature type="transmembrane region" description="Helical" evidence="6">
    <location>
        <begin position="269"/>
        <end position="291"/>
    </location>
</feature>
<evidence type="ECO:0000313" key="8">
    <source>
        <dbReference type="EMBL" id="KAJ5337551.1"/>
    </source>
</evidence>
<gene>
    <name evidence="8" type="ORF">N7452_004279</name>
</gene>
<sequence>MKKESNQNLDSDQIAPTHSQVGEVFASKTIQDDAVFGEIQEGDTNYRNVSWIGTTALLIKTQIGLGVLSMPKVFDTLGIIPGIVLLIVIAGMTTWSNWMIGVFKIRHPSVYGIDDVGRMLFGRFGFELFGAAYTLYWIFTGGSALLSISISFNALTDHGTCTAVFVAVAAIIAFTFSSIQTLGRISWLAWIGTACIIIAVFIVTIAVGIQGHPPRIDGGIPLSDYKLVGNPTFVEAMTAVSTICLTYAGTPAFFNIISEMRDPQLYNRALAICQLLVTVIYIVVGTVVYYYCGSHVASPALGSAGPLVKKVSYGFALPGLCVSAILLLHLPAKHVFIRILRGTRHLTGQTTIHWITWLGSTFTIVTAAYIVASSIPVFSDLVSLVGALLATPLCFQPMGCMWLYDNWGPGRHQKSLIWSIKVAWCVFMIMAGFFLTIGGTYSSIMSINASYKKTGGSAAWSCGNNDS</sequence>
<feature type="domain" description="Amino acid transporter transmembrane" evidence="7">
    <location>
        <begin position="48"/>
        <end position="441"/>
    </location>
</feature>
<dbReference type="PANTHER" id="PTHR22950:SF683">
    <property type="entry name" value="AMINO ACID TRANSPORTER (EUROFUNG)"/>
    <property type="match status" value="1"/>
</dbReference>
<reference evidence="8" key="1">
    <citation type="submission" date="2022-12" db="EMBL/GenBank/DDBJ databases">
        <authorList>
            <person name="Petersen C."/>
        </authorList>
    </citation>
    <scope>NUCLEOTIDE SEQUENCE</scope>
    <source>
        <strain evidence="8">IBT 35673</strain>
    </source>
</reference>
<comment type="subcellular location">
    <subcellularLocation>
        <location evidence="1">Membrane</location>
        <topology evidence="1">Multi-pass membrane protein</topology>
    </subcellularLocation>
</comment>
<feature type="transmembrane region" description="Helical" evidence="6">
    <location>
        <begin position="187"/>
        <end position="209"/>
    </location>
</feature>
<dbReference type="GO" id="GO:0015179">
    <property type="term" value="F:L-amino acid transmembrane transporter activity"/>
    <property type="evidence" value="ECO:0007669"/>
    <property type="project" value="TreeGrafter"/>
</dbReference>
<evidence type="ECO:0000256" key="6">
    <source>
        <dbReference type="SAM" id="Phobius"/>
    </source>
</evidence>
<reference evidence="8" key="2">
    <citation type="journal article" date="2023" name="IMA Fungus">
        <title>Comparative genomic study of the Penicillium genus elucidates a diverse pangenome and 15 lateral gene transfer events.</title>
        <authorList>
            <person name="Petersen C."/>
            <person name="Sorensen T."/>
            <person name="Nielsen M.R."/>
            <person name="Sondergaard T.E."/>
            <person name="Sorensen J.L."/>
            <person name="Fitzpatrick D.A."/>
            <person name="Frisvad J.C."/>
            <person name="Nielsen K.L."/>
        </authorList>
    </citation>
    <scope>NUCLEOTIDE SEQUENCE</scope>
    <source>
        <strain evidence="8">IBT 35673</strain>
    </source>
</reference>
<evidence type="ECO:0000313" key="9">
    <source>
        <dbReference type="Proteomes" id="UP001147695"/>
    </source>
</evidence>
<name>A0A9W9UGB5_PENBR</name>
<dbReference type="Proteomes" id="UP001147695">
    <property type="component" value="Unassembled WGS sequence"/>
</dbReference>
<comment type="similarity">
    <text evidence="2">Belongs to the amino acid/polyamine transporter 2 family.</text>
</comment>
<organism evidence="8 9">
    <name type="scientific">Penicillium brevicompactum</name>
    <dbReference type="NCBI Taxonomy" id="5074"/>
    <lineage>
        <taxon>Eukaryota</taxon>
        <taxon>Fungi</taxon>
        <taxon>Dikarya</taxon>
        <taxon>Ascomycota</taxon>
        <taxon>Pezizomycotina</taxon>
        <taxon>Eurotiomycetes</taxon>
        <taxon>Eurotiomycetidae</taxon>
        <taxon>Eurotiales</taxon>
        <taxon>Aspergillaceae</taxon>
        <taxon>Penicillium</taxon>
    </lineage>
</organism>